<dbReference type="PANTHER" id="PTHR43346:SF1">
    <property type="entry name" value="QUERCETIN 2,3-DIOXYGENASE-RELATED"/>
    <property type="match status" value="1"/>
</dbReference>
<dbReference type="InterPro" id="IPR052538">
    <property type="entry name" value="Flavonoid_dioxygenase-like"/>
</dbReference>
<protein>
    <submittedName>
        <fullName evidence="2">Cupin domain-containing protein</fullName>
    </submittedName>
</protein>
<name>A0A6I4W0K4_9BACL</name>
<accession>A0A6I4W0K4</accession>
<organism evidence="2 3">
    <name type="scientific">Shimazuella alba</name>
    <dbReference type="NCBI Taxonomy" id="2690964"/>
    <lineage>
        <taxon>Bacteria</taxon>
        <taxon>Bacillati</taxon>
        <taxon>Bacillota</taxon>
        <taxon>Bacilli</taxon>
        <taxon>Bacillales</taxon>
        <taxon>Thermoactinomycetaceae</taxon>
        <taxon>Shimazuella</taxon>
    </lineage>
</organism>
<reference evidence="2 3" key="1">
    <citation type="submission" date="2019-12" db="EMBL/GenBank/DDBJ databases">
        <title>Whole-genome analyses of novel actinobacteria.</title>
        <authorList>
            <person name="Sahin N."/>
            <person name="Saygin H."/>
        </authorList>
    </citation>
    <scope>NUCLEOTIDE SEQUENCE [LARGE SCALE GENOMIC DNA]</scope>
    <source>
        <strain evidence="2 3">KC615</strain>
    </source>
</reference>
<dbReference type="Pfam" id="PF07883">
    <property type="entry name" value="Cupin_2"/>
    <property type="match status" value="1"/>
</dbReference>
<dbReference type="CDD" id="cd02225">
    <property type="entry name" value="cupin_PA3510-like"/>
    <property type="match status" value="1"/>
</dbReference>
<dbReference type="EMBL" id="WUUL01000018">
    <property type="protein sequence ID" value="MXQ55735.1"/>
    <property type="molecule type" value="Genomic_DNA"/>
</dbReference>
<evidence type="ECO:0000259" key="1">
    <source>
        <dbReference type="Pfam" id="PF07883"/>
    </source>
</evidence>
<gene>
    <name evidence="2" type="ORF">GSM42_18805</name>
</gene>
<feature type="domain" description="Cupin type-2" evidence="1">
    <location>
        <begin position="71"/>
        <end position="145"/>
    </location>
</feature>
<dbReference type="Gene3D" id="2.60.120.10">
    <property type="entry name" value="Jelly Rolls"/>
    <property type="match status" value="1"/>
</dbReference>
<dbReference type="PANTHER" id="PTHR43346">
    <property type="entry name" value="LIGAND BINDING DOMAIN PROTEIN, PUTATIVE (AFU_ORTHOLOGUE AFUA_6G14370)-RELATED"/>
    <property type="match status" value="1"/>
</dbReference>
<evidence type="ECO:0000313" key="3">
    <source>
        <dbReference type="Proteomes" id="UP000430692"/>
    </source>
</evidence>
<dbReference type="InterPro" id="IPR011051">
    <property type="entry name" value="RmlC_Cupin_sf"/>
</dbReference>
<dbReference type="InterPro" id="IPR014710">
    <property type="entry name" value="RmlC-like_jellyroll"/>
</dbReference>
<comment type="caution">
    <text evidence="2">The sequence shown here is derived from an EMBL/GenBank/DDBJ whole genome shotgun (WGS) entry which is preliminary data.</text>
</comment>
<dbReference type="InterPro" id="IPR013096">
    <property type="entry name" value="Cupin_2"/>
</dbReference>
<dbReference type="RefSeq" id="WP_160803088.1">
    <property type="nucleotide sequence ID" value="NZ_WUUL01000018.1"/>
</dbReference>
<keyword evidence="3" id="KW-1185">Reference proteome</keyword>
<sequence>MSTEKSSFVQEFEKKYVARLKDREFDFNVLSFQEKVDPKYRRAQIRYIGGGGTGMHNDQNVIKAEGFTLSTMLLPPGSEGPLHLHHDVEEVFFVIKGKAIALIQEKDGEEVYEIPLDTRDCISTPPGVYRGIKNHTDEEALFLVMIGTKKPQLPTYHEGSELEKIRIERQKAKAAAANK</sequence>
<dbReference type="Proteomes" id="UP000430692">
    <property type="component" value="Unassembled WGS sequence"/>
</dbReference>
<proteinExistence type="predicted"/>
<dbReference type="SUPFAM" id="SSF51182">
    <property type="entry name" value="RmlC-like cupins"/>
    <property type="match status" value="1"/>
</dbReference>
<evidence type="ECO:0000313" key="2">
    <source>
        <dbReference type="EMBL" id="MXQ55735.1"/>
    </source>
</evidence>
<dbReference type="AlphaFoldDB" id="A0A6I4W0K4"/>